<evidence type="ECO:0000313" key="2">
    <source>
        <dbReference type="Proteomes" id="UP000254400"/>
    </source>
</evidence>
<dbReference type="GeneID" id="93349344"/>
<organism evidence="1 2">
    <name type="scientific">Paenibacillus polymyxa</name>
    <name type="common">Bacillus polymyxa</name>
    <dbReference type="NCBI Taxonomy" id="1406"/>
    <lineage>
        <taxon>Bacteria</taxon>
        <taxon>Bacillati</taxon>
        <taxon>Bacillota</taxon>
        <taxon>Bacilli</taxon>
        <taxon>Bacillales</taxon>
        <taxon>Paenibacillaceae</taxon>
        <taxon>Paenibacillus</taxon>
    </lineage>
</organism>
<gene>
    <name evidence="1" type="primary">gp17</name>
    <name evidence="1" type="ORF">NCTC10343_00523</name>
</gene>
<sequence>MVITLAKEHRKRAKRRLRDRPEKLDELKGILADFEQFCWRMLKIKTKSGRIMPLTLNDAQRTFVREVFRQIEAGKPVRIIILKARQMGFSTVTEALIYYFTSLQEAKNAFIVAQSSDASSNLYDMFQFYYEKVPAIIKPMSRKNNAKKLTFENPTIRTADRRMNPGLKSKITVQTAESRVLARSDTIHYLHASEVAFWPAKKKKRHLLSLLAAIHNSQKKILTTG</sequence>
<dbReference type="Gene3D" id="3.40.50.300">
    <property type="entry name" value="P-loop containing nucleotide triphosphate hydrolases"/>
    <property type="match status" value="1"/>
</dbReference>
<dbReference type="RefSeq" id="WP_019685979.1">
    <property type="nucleotide sequence ID" value="NZ_CP036496.1"/>
</dbReference>
<dbReference type="Proteomes" id="UP000254400">
    <property type="component" value="Unassembled WGS sequence"/>
</dbReference>
<dbReference type="AlphaFoldDB" id="A0A378XQX9"/>
<evidence type="ECO:0000313" key="1">
    <source>
        <dbReference type="EMBL" id="SUA62981.1"/>
    </source>
</evidence>
<dbReference type="InterPro" id="IPR027417">
    <property type="entry name" value="P-loop_NTPase"/>
</dbReference>
<proteinExistence type="predicted"/>
<reference evidence="1 2" key="1">
    <citation type="submission" date="2018-06" db="EMBL/GenBank/DDBJ databases">
        <authorList>
            <consortium name="Pathogen Informatics"/>
            <person name="Doyle S."/>
        </authorList>
    </citation>
    <scope>NUCLEOTIDE SEQUENCE [LARGE SCALE GENOMIC DNA]</scope>
    <source>
        <strain evidence="1 2">NCTC10343</strain>
    </source>
</reference>
<name>A0A378XQX9_PAEPO</name>
<dbReference type="EMBL" id="UGSC01000001">
    <property type="protein sequence ID" value="SUA62981.1"/>
    <property type="molecule type" value="Genomic_DNA"/>
</dbReference>
<protein>
    <submittedName>
        <fullName evidence="1">DNA packaging protein Gp17</fullName>
    </submittedName>
</protein>
<accession>A0A378XQX9</accession>